<dbReference type="GO" id="GO:0005868">
    <property type="term" value="C:cytoplasmic dynein complex"/>
    <property type="evidence" value="ECO:0007669"/>
    <property type="project" value="TreeGrafter"/>
</dbReference>
<dbReference type="AlphaFoldDB" id="A0A5J4N8Q2"/>
<reference evidence="11 12" key="1">
    <citation type="journal article" date="2019" name="Gigascience">
        <title>Whole-genome sequence of the oriental lung fluke Paragonimus westermani.</title>
        <authorList>
            <person name="Oey H."/>
            <person name="Zakrzewski M."/>
            <person name="Narain K."/>
            <person name="Devi K.R."/>
            <person name="Agatsuma T."/>
            <person name="Nawaratna S."/>
            <person name="Gobert G.N."/>
            <person name="Jones M.K."/>
            <person name="Ragan M.A."/>
            <person name="McManus D.P."/>
            <person name="Krause L."/>
        </authorList>
    </citation>
    <scope>NUCLEOTIDE SEQUENCE [LARGE SCALE GENOMIC DNA]</scope>
    <source>
        <strain evidence="11 12">IND2009</strain>
    </source>
</reference>
<dbReference type="SMART" id="SM01375">
    <property type="entry name" value="Dynein_light"/>
    <property type="match status" value="1"/>
</dbReference>
<dbReference type="CDD" id="cd21452">
    <property type="entry name" value="DLC-like_DYNLL1_DYNLL2"/>
    <property type="match status" value="1"/>
</dbReference>
<evidence type="ECO:0000256" key="4">
    <source>
        <dbReference type="ARBA" id="ARBA00022490"/>
    </source>
</evidence>
<accession>A0A5J4N8Q2</accession>
<sequence>HRPLCETLKNAHVSPDFVGIWSSKMSQKAVVKNADMDPKMQQHAVELCADAMRRYDLEKDIASYIKKDFERKYGPTWHCIVGKSYGRSWQMYYSGLGDPVARNLLTIKCGVLTDMNKMNCGSDIPVLRAS</sequence>
<dbReference type="GO" id="GO:0015031">
    <property type="term" value="P:protein transport"/>
    <property type="evidence" value="ECO:0007669"/>
    <property type="project" value="UniProtKB-KW"/>
</dbReference>
<dbReference type="FunFam" id="3.30.740.10:FF:000005">
    <property type="entry name" value="Dynein light chain"/>
    <property type="match status" value="1"/>
</dbReference>
<keyword evidence="7" id="KW-0653">Protein transport</keyword>
<dbReference type="Pfam" id="PF01221">
    <property type="entry name" value="Dynein_light"/>
    <property type="match status" value="1"/>
</dbReference>
<evidence type="ECO:0000256" key="1">
    <source>
        <dbReference type="ARBA" id="ARBA00004123"/>
    </source>
</evidence>
<keyword evidence="5 10" id="KW-0493">Microtubule</keyword>
<dbReference type="InterPro" id="IPR001372">
    <property type="entry name" value="Dynein_light_chain_typ-1/2"/>
</dbReference>
<dbReference type="GO" id="GO:0045505">
    <property type="term" value="F:dynein intermediate chain binding"/>
    <property type="evidence" value="ECO:0007669"/>
    <property type="project" value="TreeGrafter"/>
</dbReference>
<dbReference type="GO" id="GO:0051028">
    <property type="term" value="P:mRNA transport"/>
    <property type="evidence" value="ECO:0007669"/>
    <property type="project" value="UniProtKB-KW"/>
</dbReference>
<dbReference type="GO" id="GO:0005874">
    <property type="term" value="C:microtubule"/>
    <property type="evidence" value="ECO:0007669"/>
    <property type="project" value="UniProtKB-KW"/>
</dbReference>
<keyword evidence="12" id="KW-1185">Reference proteome</keyword>
<evidence type="ECO:0000256" key="8">
    <source>
        <dbReference type="ARBA" id="ARBA00023212"/>
    </source>
</evidence>
<keyword evidence="4 10" id="KW-0963">Cytoplasm</keyword>
<dbReference type="Gene3D" id="3.30.740.10">
    <property type="entry name" value="Protein Inhibitor Of Neuronal Nitric Oxide Synthase"/>
    <property type="match status" value="1"/>
</dbReference>
<dbReference type="Proteomes" id="UP000324629">
    <property type="component" value="Unassembled WGS sequence"/>
</dbReference>
<dbReference type="GO" id="GO:0005634">
    <property type="term" value="C:nucleus"/>
    <property type="evidence" value="ECO:0007669"/>
    <property type="project" value="UniProtKB-SubCell"/>
</dbReference>
<name>A0A5J4N8Q2_9TREM</name>
<keyword evidence="3" id="KW-0813">Transport</keyword>
<dbReference type="InterPro" id="IPR037177">
    <property type="entry name" value="DLC_sf"/>
</dbReference>
<comment type="similarity">
    <text evidence="10">Belongs to the dynein light chain family.</text>
</comment>
<keyword evidence="10" id="KW-0505">Motor protein</keyword>
<comment type="caution">
    <text evidence="11">The sequence shown here is derived from an EMBL/GenBank/DDBJ whole genome shotgun (WGS) entry which is preliminary data.</text>
</comment>
<evidence type="ECO:0000313" key="12">
    <source>
        <dbReference type="Proteomes" id="UP000324629"/>
    </source>
</evidence>
<dbReference type="EMBL" id="QNGE01005719">
    <property type="protein sequence ID" value="KAA3671843.1"/>
    <property type="molecule type" value="Genomic_DNA"/>
</dbReference>
<organism evidence="11 12">
    <name type="scientific">Paragonimus westermani</name>
    <dbReference type="NCBI Taxonomy" id="34504"/>
    <lineage>
        <taxon>Eukaryota</taxon>
        <taxon>Metazoa</taxon>
        <taxon>Spiralia</taxon>
        <taxon>Lophotrochozoa</taxon>
        <taxon>Platyhelminthes</taxon>
        <taxon>Trematoda</taxon>
        <taxon>Digenea</taxon>
        <taxon>Plagiorchiida</taxon>
        <taxon>Troglotremata</taxon>
        <taxon>Troglotrematidae</taxon>
        <taxon>Paragonimus</taxon>
    </lineage>
</organism>
<dbReference type="SUPFAM" id="SSF54648">
    <property type="entry name" value="DLC"/>
    <property type="match status" value="1"/>
</dbReference>
<dbReference type="PANTHER" id="PTHR11886:SF35">
    <property type="entry name" value="DYNEIN LIGHT CHAIN"/>
    <property type="match status" value="1"/>
</dbReference>
<evidence type="ECO:0000256" key="3">
    <source>
        <dbReference type="ARBA" id="ARBA00022448"/>
    </source>
</evidence>
<evidence type="ECO:0000256" key="6">
    <source>
        <dbReference type="ARBA" id="ARBA00022816"/>
    </source>
</evidence>
<protein>
    <recommendedName>
        <fullName evidence="10">Dynein light chain</fullName>
    </recommendedName>
</protein>
<keyword evidence="9" id="KW-0539">Nucleus</keyword>
<evidence type="ECO:0000256" key="2">
    <source>
        <dbReference type="ARBA" id="ARBA00004245"/>
    </source>
</evidence>
<dbReference type="PANTHER" id="PTHR11886">
    <property type="entry name" value="DYNEIN LIGHT CHAIN"/>
    <property type="match status" value="1"/>
</dbReference>
<evidence type="ECO:0000313" key="11">
    <source>
        <dbReference type="EMBL" id="KAA3671843.1"/>
    </source>
</evidence>
<proteinExistence type="inferred from homology"/>
<comment type="subcellular location">
    <subcellularLocation>
        <location evidence="2 10">Cytoplasm</location>
        <location evidence="2 10">Cytoskeleton</location>
    </subcellularLocation>
    <subcellularLocation>
        <location evidence="1">Nucleus</location>
    </subcellularLocation>
</comment>
<keyword evidence="6" id="KW-0509">mRNA transport</keyword>
<keyword evidence="10" id="KW-0243">Dynein</keyword>
<keyword evidence="8 10" id="KW-0206">Cytoskeleton</keyword>
<evidence type="ECO:0000256" key="7">
    <source>
        <dbReference type="ARBA" id="ARBA00022927"/>
    </source>
</evidence>
<dbReference type="GO" id="GO:0005929">
    <property type="term" value="C:cilium"/>
    <property type="evidence" value="ECO:0007669"/>
    <property type="project" value="GOC"/>
</dbReference>
<evidence type="ECO:0000256" key="9">
    <source>
        <dbReference type="ARBA" id="ARBA00023242"/>
    </source>
</evidence>
<dbReference type="GO" id="GO:0035721">
    <property type="term" value="P:intraciliary retrograde transport"/>
    <property type="evidence" value="ECO:0007669"/>
    <property type="project" value="TreeGrafter"/>
</dbReference>
<dbReference type="GO" id="GO:0044458">
    <property type="term" value="P:motile cilium assembly"/>
    <property type="evidence" value="ECO:0007669"/>
    <property type="project" value="TreeGrafter"/>
</dbReference>
<gene>
    <name evidence="11" type="ORF">DEA37_0008033</name>
</gene>
<evidence type="ECO:0000256" key="10">
    <source>
        <dbReference type="RuleBase" id="RU365010"/>
    </source>
</evidence>
<evidence type="ECO:0000256" key="5">
    <source>
        <dbReference type="ARBA" id="ARBA00022701"/>
    </source>
</evidence>
<feature type="non-terminal residue" evidence="11">
    <location>
        <position position="1"/>
    </location>
</feature>